<sequence>MLTNIDATTVYDDTTEKHSEKLDPPRENITARHDLSRAKVRLNIVEKEKSKIPLNFVIGLLLMAMLVSQYFYPVTFSELNNLQSNELYRQLSGFAILLFTLHQWRLTHHRNTKQNGKIKQSLQTHQWVGIVAPILIYLHTVETGYAYQTALLFSYIALITIGLCNYHVIKVRKKWYVNSWLALHISLATLSLTLISYHIYIVYTYT</sequence>
<keyword evidence="2" id="KW-0812">Transmembrane</keyword>
<evidence type="ECO:0000256" key="1">
    <source>
        <dbReference type="SAM" id="MobiDB-lite"/>
    </source>
</evidence>
<evidence type="ECO:0000256" key="2">
    <source>
        <dbReference type="SAM" id="Phobius"/>
    </source>
</evidence>
<accession>A0A3B0ZEF4</accession>
<protein>
    <submittedName>
        <fullName evidence="3">Uncharacterized protein</fullName>
    </submittedName>
</protein>
<organism evidence="3">
    <name type="scientific">hydrothermal vent metagenome</name>
    <dbReference type="NCBI Taxonomy" id="652676"/>
    <lineage>
        <taxon>unclassified sequences</taxon>
        <taxon>metagenomes</taxon>
        <taxon>ecological metagenomes</taxon>
    </lineage>
</organism>
<feature type="transmembrane region" description="Helical" evidence="2">
    <location>
        <begin position="181"/>
        <end position="203"/>
    </location>
</feature>
<reference evidence="3" key="1">
    <citation type="submission" date="2018-06" db="EMBL/GenBank/DDBJ databases">
        <authorList>
            <person name="Zhirakovskaya E."/>
        </authorList>
    </citation>
    <scope>NUCLEOTIDE SEQUENCE</scope>
</reference>
<gene>
    <name evidence="3" type="ORF">MNBD_GAMMA16-1870</name>
</gene>
<dbReference type="AlphaFoldDB" id="A0A3B0ZEF4"/>
<evidence type="ECO:0000313" key="3">
    <source>
        <dbReference type="EMBL" id="VAW86563.1"/>
    </source>
</evidence>
<feature type="region of interest" description="Disordered" evidence="1">
    <location>
        <begin position="1"/>
        <end position="22"/>
    </location>
</feature>
<feature type="transmembrane region" description="Helical" evidence="2">
    <location>
        <begin position="52"/>
        <end position="72"/>
    </location>
</feature>
<name>A0A3B0ZEF4_9ZZZZ</name>
<feature type="transmembrane region" description="Helical" evidence="2">
    <location>
        <begin position="127"/>
        <end position="146"/>
    </location>
</feature>
<feature type="transmembrane region" description="Helical" evidence="2">
    <location>
        <begin position="87"/>
        <end position="106"/>
    </location>
</feature>
<dbReference type="EMBL" id="UOFO01000095">
    <property type="protein sequence ID" value="VAW86563.1"/>
    <property type="molecule type" value="Genomic_DNA"/>
</dbReference>
<keyword evidence="2" id="KW-1133">Transmembrane helix</keyword>
<feature type="transmembrane region" description="Helical" evidence="2">
    <location>
        <begin position="152"/>
        <end position="169"/>
    </location>
</feature>
<keyword evidence="2" id="KW-0472">Membrane</keyword>
<proteinExistence type="predicted"/>